<dbReference type="Gene3D" id="1.10.1040.10">
    <property type="entry name" value="N-(1-d-carboxylethyl)-l-norvaline Dehydrogenase, domain 2"/>
    <property type="match status" value="1"/>
</dbReference>
<dbReference type="Pfam" id="PF08546">
    <property type="entry name" value="ApbA_C"/>
    <property type="match status" value="1"/>
</dbReference>
<organism evidence="2 3">
    <name type="scientific">Planotetraspora thailandica</name>
    <dbReference type="NCBI Taxonomy" id="487172"/>
    <lineage>
        <taxon>Bacteria</taxon>
        <taxon>Bacillati</taxon>
        <taxon>Actinomycetota</taxon>
        <taxon>Actinomycetes</taxon>
        <taxon>Streptosporangiales</taxon>
        <taxon>Streptosporangiaceae</taxon>
        <taxon>Planotetraspora</taxon>
    </lineage>
</organism>
<keyword evidence="3" id="KW-1185">Reference proteome</keyword>
<dbReference type="AlphaFoldDB" id="A0A8J3Y2T2"/>
<gene>
    <name evidence="2" type="ORF">Pth03_82720</name>
</gene>
<dbReference type="RefSeq" id="WP_373318691.1">
    <property type="nucleotide sequence ID" value="NZ_BOOR01000106.1"/>
</dbReference>
<feature type="domain" description="Ketopantoate reductase C-terminal" evidence="1">
    <location>
        <begin position="2"/>
        <end position="56"/>
    </location>
</feature>
<name>A0A8J3Y2T2_9ACTN</name>
<accession>A0A8J3Y2T2</accession>
<dbReference type="Proteomes" id="UP000605992">
    <property type="component" value="Unassembled WGS sequence"/>
</dbReference>
<evidence type="ECO:0000313" key="3">
    <source>
        <dbReference type="Proteomes" id="UP000605992"/>
    </source>
</evidence>
<comment type="caution">
    <text evidence="2">The sequence shown here is derived from an EMBL/GenBank/DDBJ whole genome shotgun (WGS) entry which is preliminary data.</text>
</comment>
<evidence type="ECO:0000313" key="2">
    <source>
        <dbReference type="EMBL" id="GII59883.1"/>
    </source>
</evidence>
<evidence type="ECO:0000259" key="1">
    <source>
        <dbReference type="Pfam" id="PF08546"/>
    </source>
</evidence>
<sequence length="82" mass="9167">MRFLRDAMAEAVRVGRARGIRLPAAYAGQQIEFIDTLPELMTSSMLNDGRCLEAMERALHTRAPTEALQATTLPRHKPCRSV</sequence>
<dbReference type="EMBL" id="BOOR01000106">
    <property type="protein sequence ID" value="GII59883.1"/>
    <property type="molecule type" value="Genomic_DNA"/>
</dbReference>
<dbReference type="InterPro" id="IPR013328">
    <property type="entry name" value="6PGD_dom2"/>
</dbReference>
<dbReference type="InterPro" id="IPR013752">
    <property type="entry name" value="KPA_reductase"/>
</dbReference>
<protein>
    <recommendedName>
        <fullName evidence="1">Ketopantoate reductase C-terminal domain-containing protein</fullName>
    </recommendedName>
</protein>
<dbReference type="InterPro" id="IPR008927">
    <property type="entry name" value="6-PGluconate_DH-like_C_sf"/>
</dbReference>
<reference evidence="2" key="1">
    <citation type="submission" date="2021-01" db="EMBL/GenBank/DDBJ databases">
        <title>Whole genome shotgun sequence of Planotetraspora thailandica NBRC 104271.</title>
        <authorList>
            <person name="Komaki H."/>
            <person name="Tamura T."/>
        </authorList>
    </citation>
    <scope>NUCLEOTIDE SEQUENCE</scope>
    <source>
        <strain evidence="2">NBRC 104271</strain>
    </source>
</reference>
<proteinExistence type="predicted"/>
<dbReference type="SUPFAM" id="SSF48179">
    <property type="entry name" value="6-phosphogluconate dehydrogenase C-terminal domain-like"/>
    <property type="match status" value="1"/>
</dbReference>